<protein>
    <submittedName>
        <fullName evidence="2">Uncharacterized protein</fullName>
    </submittedName>
</protein>
<organism evidence="2 3">
    <name type="scientific">Ganoderma sinense ZZ0214-1</name>
    <dbReference type="NCBI Taxonomy" id="1077348"/>
    <lineage>
        <taxon>Eukaryota</taxon>
        <taxon>Fungi</taxon>
        <taxon>Dikarya</taxon>
        <taxon>Basidiomycota</taxon>
        <taxon>Agaricomycotina</taxon>
        <taxon>Agaricomycetes</taxon>
        <taxon>Polyporales</taxon>
        <taxon>Polyporaceae</taxon>
        <taxon>Ganoderma</taxon>
    </lineage>
</organism>
<evidence type="ECO:0000256" key="1">
    <source>
        <dbReference type="SAM" id="MobiDB-lite"/>
    </source>
</evidence>
<accession>A0A2G8RW54</accession>
<evidence type="ECO:0000313" key="3">
    <source>
        <dbReference type="Proteomes" id="UP000230002"/>
    </source>
</evidence>
<dbReference type="Proteomes" id="UP000230002">
    <property type="component" value="Unassembled WGS sequence"/>
</dbReference>
<dbReference type="AlphaFoldDB" id="A0A2G8RW54"/>
<evidence type="ECO:0000313" key="2">
    <source>
        <dbReference type="EMBL" id="PIL25743.1"/>
    </source>
</evidence>
<proteinExistence type="predicted"/>
<gene>
    <name evidence="2" type="ORF">GSI_11493</name>
</gene>
<dbReference type="OrthoDB" id="10653681at2759"/>
<sequence>MLGNALAQCAQLAYLRITLEALASDCLPFPFFFNVLSSLPSQPLRVLAVQLSPPSSDWWEFCSEILDMPILDDLLRRPAGRFAQLHHFHLDVYKSKALPPWAPPPKSPDEYGPGEVLPRLREAGLLRFMVVHSYYNTPSVHSSVKRPTLAFLWKSLPNQSVLVQLLCVLGIAEKPRKKHQWYHPQMELCECDDSTWTQARFQEYASLVQVLVIDPFVGTLDISTKLVHDTFWPKLLCLSSSIVSSPSIPTNSRSSLLSPNLERLFFNLSPWAPTRPVAFKEFRDLEVFSSDLAAIGALLIYIDTPHLQSLSLSKTHHNPGTADGTQLSKGLPAHLHTVATKWPALTAFQLHFNRPRAVLGRSTRRDGATAEPLAARHPPRTPPLPARAPHCRSVPLRSFRLCDDLARGRHHVGLGALVAFARGCPRLHTLHLPILKFDPTGDSDAASIAAVQQLEVEPLRAAGGGHWLRELAVRYIIYPGPRREGEVDGTAATAELLQDCTRKLFPSATLRLHARTE</sequence>
<comment type="caution">
    <text evidence="2">The sequence shown here is derived from an EMBL/GenBank/DDBJ whole genome shotgun (WGS) entry which is preliminary data.</text>
</comment>
<keyword evidence="3" id="KW-1185">Reference proteome</keyword>
<dbReference type="EMBL" id="AYKW01000045">
    <property type="protein sequence ID" value="PIL25743.1"/>
    <property type="molecule type" value="Genomic_DNA"/>
</dbReference>
<name>A0A2G8RW54_9APHY</name>
<reference evidence="2 3" key="1">
    <citation type="journal article" date="2015" name="Sci. Rep.">
        <title>Chromosome-level genome map provides insights into diverse defense mechanisms in the medicinal fungus Ganoderma sinense.</title>
        <authorList>
            <person name="Zhu Y."/>
            <person name="Xu J."/>
            <person name="Sun C."/>
            <person name="Zhou S."/>
            <person name="Xu H."/>
            <person name="Nelson D.R."/>
            <person name="Qian J."/>
            <person name="Song J."/>
            <person name="Luo H."/>
            <person name="Xiang L."/>
            <person name="Li Y."/>
            <person name="Xu Z."/>
            <person name="Ji A."/>
            <person name="Wang L."/>
            <person name="Lu S."/>
            <person name="Hayward A."/>
            <person name="Sun W."/>
            <person name="Li X."/>
            <person name="Schwartz D.C."/>
            <person name="Wang Y."/>
            <person name="Chen S."/>
        </authorList>
    </citation>
    <scope>NUCLEOTIDE SEQUENCE [LARGE SCALE GENOMIC DNA]</scope>
    <source>
        <strain evidence="2 3">ZZ0214-1</strain>
    </source>
</reference>
<feature type="region of interest" description="Disordered" evidence="1">
    <location>
        <begin position="360"/>
        <end position="389"/>
    </location>
</feature>